<proteinExistence type="predicted"/>
<dbReference type="PANTHER" id="PTHR14292:SF2">
    <property type="entry name" value="INTERLEUKIN-18-BINDING PROTEIN"/>
    <property type="match status" value="1"/>
</dbReference>
<dbReference type="STRING" id="55544.A0A4D9E4F0"/>
<feature type="domain" description="Ig-like" evidence="3">
    <location>
        <begin position="41"/>
        <end position="142"/>
    </location>
</feature>
<dbReference type="PROSITE" id="PS50835">
    <property type="entry name" value="IG_LIKE"/>
    <property type="match status" value="1"/>
</dbReference>
<accession>A0A4D9E4F0</accession>
<dbReference type="PANTHER" id="PTHR14292">
    <property type="entry name" value="INTERLEUKIN-18-BINDING PROTEIN"/>
    <property type="match status" value="1"/>
</dbReference>
<dbReference type="GO" id="GO:0042007">
    <property type="term" value="F:interleukin-18 binding"/>
    <property type="evidence" value="ECO:0007669"/>
    <property type="project" value="InterPro"/>
</dbReference>
<dbReference type="SUPFAM" id="SSF48726">
    <property type="entry name" value="Immunoglobulin"/>
    <property type="match status" value="1"/>
</dbReference>
<dbReference type="PROSITE" id="PS51257">
    <property type="entry name" value="PROKAR_LIPOPROTEIN"/>
    <property type="match status" value="1"/>
</dbReference>
<organism evidence="4 5">
    <name type="scientific">Platysternon megacephalum</name>
    <name type="common">big-headed turtle</name>
    <dbReference type="NCBI Taxonomy" id="55544"/>
    <lineage>
        <taxon>Eukaryota</taxon>
        <taxon>Metazoa</taxon>
        <taxon>Chordata</taxon>
        <taxon>Craniata</taxon>
        <taxon>Vertebrata</taxon>
        <taxon>Euteleostomi</taxon>
        <taxon>Archelosauria</taxon>
        <taxon>Testudinata</taxon>
        <taxon>Testudines</taxon>
        <taxon>Cryptodira</taxon>
        <taxon>Durocryptodira</taxon>
        <taxon>Testudinoidea</taxon>
        <taxon>Platysternidae</taxon>
        <taxon>Platysternon</taxon>
    </lineage>
</organism>
<dbReference type="EMBL" id="QXTE01000207">
    <property type="protein sequence ID" value="TFK01860.1"/>
    <property type="molecule type" value="Genomic_DNA"/>
</dbReference>
<evidence type="ECO:0000313" key="4">
    <source>
        <dbReference type="EMBL" id="TFK01860.1"/>
    </source>
</evidence>
<evidence type="ECO:0000256" key="2">
    <source>
        <dbReference type="SAM" id="SignalP"/>
    </source>
</evidence>
<keyword evidence="2" id="KW-0732">Signal</keyword>
<feature type="region of interest" description="Disordered" evidence="1">
    <location>
        <begin position="148"/>
        <end position="179"/>
    </location>
</feature>
<dbReference type="InterPro" id="IPR036179">
    <property type="entry name" value="Ig-like_dom_sf"/>
</dbReference>
<protein>
    <submittedName>
        <fullName evidence="4">Interleukin-18-binding protein</fullName>
    </submittedName>
</protein>
<dbReference type="OrthoDB" id="9904367at2759"/>
<dbReference type="InterPro" id="IPR013783">
    <property type="entry name" value="Ig-like_fold"/>
</dbReference>
<dbReference type="InterPro" id="IPR039681">
    <property type="entry name" value="IL18BP"/>
</dbReference>
<evidence type="ECO:0000313" key="5">
    <source>
        <dbReference type="Proteomes" id="UP000297703"/>
    </source>
</evidence>
<dbReference type="AlphaFoldDB" id="A0A4D9E4F0"/>
<keyword evidence="5" id="KW-1185">Reference proteome</keyword>
<feature type="chain" id="PRO_5020041399" evidence="2">
    <location>
        <begin position="36"/>
        <end position="179"/>
    </location>
</feature>
<gene>
    <name evidence="4" type="ORF">DR999_PMT15871</name>
</gene>
<comment type="caution">
    <text evidence="4">The sequence shown here is derived from an EMBL/GenBank/DDBJ whole genome shotgun (WGS) entry which is preliminary data.</text>
</comment>
<evidence type="ECO:0000256" key="1">
    <source>
        <dbReference type="SAM" id="MobiDB-lite"/>
    </source>
</evidence>
<dbReference type="Gene3D" id="2.60.40.10">
    <property type="entry name" value="Immunoglobulins"/>
    <property type="match status" value="1"/>
</dbReference>
<reference evidence="4 5" key="2">
    <citation type="submission" date="2019-04" db="EMBL/GenBank/DDBJ databases">
        <title>The genome sequence of big-headed turtle.</title>
        <authorList>
            <person name="Gong S."/>
        </authorList>
    </citation>
    <scope>NUCLEOTIDE SEQUENCE [LARGE SCALE GENOMIC DNA]</scope>
    <source>
        <strain evidence="4">DO16091913</strain>
        <tissue evidence="4">Muscle</tissue>
    </source>
</reference>
<feature type="signal peptide" evidence="2">
    <location>
        <begin position="1"/>
        <end position="35"/>
    </location>
</feature>
<sequence length="179" mass="20025">MDPATARRRPGVMGAVPWLPLVFLCGCSHFQSSDAASSLRPEIITPLKPVKTPGLGKRFSVSCQAQSPFPRMTLIYWLANGSFVEDQYPDKAVSKGDVITEPRGTRVLLTRELHFRAFSRRDWSTSFLCVVRNPAGLEKALVRWDPERPAQISKPQQETRQDVQAPESTPTVDWAESTD</sequence>
<dbReference type="Proteomes" id="UP000297703">
    <property type="component" value="Unassembled WGS sequence"/>
</dbReference>
<dbReference type="InterPro" id="IPR007110">
    <property type="entry name" value="Ig-like_dom"/>
</dbReference>
<reference evidence="4 5" key="1">
    <citation type="submission" date="2019-04" db="EMBL/GenBank/DDBJ databases">
        <title>Draft genome of the big-headed turtle Platysternon megacephalum.</title>
        <authorList>
            <person name="Gong S."/>
        </authorList>
    </citation>
    <scope>NUCLEOTIDE SEQUENCE [LARGE SCALE GENOMIC DNA]</scope>
    <source>
        <strain evidence="4">DO16091913</strain>
        <tissue evidence="4">Muscle</tissue>
    </source>
</reference>
<name>A0A4D9E4F0_9SAUR</name>
<evidence type="ECO:0000259" key="3">
    <source>
        <dbReference type="PROSITE" id="PS50835"/>
    </source>
</evidence>